<dbReference type="GO" id="GO:0031956">
    <property type="term" value="F:medium-chain fatty acid-CoA ligase activity"/>
    <property type="evidence" value="ECO:0007669"/>
    <property type="project" value="TreeGrafter"/>
</dbReference>
<dbReference type="STRING" id="579105.SAMN04488096_10692"/>
<dbReference type="PANTHER" id="PTHR43201:SF5">
    <property type="entry name" value="MEDIUM-CHAIN ACYL-COA LIGASE ACSF2, MITOCHONDRIAL"/>
    <property type="match status" value="1"/>
</dbReference>
<dbReference type="Proteomes" id="UP000184225">
    <property type="component" value="Unassembled WGS sequence"/>
</dbReference>
<sequence length="367" mass="42104">MTEINNYYSPRLHEDFQFNKNQLNEAGLIQLANLYINEGEPYEEQIGEFILDWLDEKDYVEVKTSGSTGTPKIIKVSKEHMVNSAKATGKFFKLPEQTTALLCLPASYIAGKMMLVRAMVLGWHIDSVQPKSNPLDQVYKRYDFCAMTPFQLDNSLGRLHLIQKLIVGGGAVSVHLKRLVQGIPTKIYETYGMTETVTHIAARRINSKKSRKKQLPFKVLNNVTIAQDDRNCLLIKAPAVADEVVVTNDVVELITYKKFFWKGRVDHVINSGGVKIHPEEVEKKLQKIILQRFFVTSLPDDALGEKLVLFIEAEFNEEELKHLQKEIQHSKELDKFERPKKIYFVEKFEETHTGKINRINTLKARLA</sequence>
<evidence type="ECO:0000313" key="5">
    <source>
        <dbReference type="Proteomes" id="UP000184225"/>
    </source>
</evidence>
<evidence type="ECO:0000259" key="3">
    <source>
        <dbReference type="Pfam" id="PF00501"/>
    </source>
</evidence>
<proteinExistence type="inferred from homology"/>
<dbReference type="SUPFAM" id="SSF56801">
    <property type="entry name" value="Acetyl-CoA synthetase-like"/>
    <property type="match status" value="1"/>
</dbReference>
<keyword evidence="5" id="KW-1185">Reference proteome</keyword>
<dbReference type="EMBL" id="FQYY01000006">
    <property type="protein sequence ID" value="SHI95901.1"/>
    <property type="molecule type" value="Genomic_DNA"/>
</dbReference>
<organism evidence="4 5">
    <name type="scientific">Mesonia phycicola</name>
    <dbReference type="NCBI Taxonomy" id="579105"/>
    <lineage>
        <taxon>Bacteria</taxon>
        <taxon>Pseudomonadati</taxon>
        <taxon>Bacteroidota</taxon>
        <taxon>Flavobacteriia</taxon>
        <taxon>Flavobacteriales</taxon>
        <taxon>Flavobacteriaceae</taxon>
        <taxon>Mesonia</taxon>
    </lineage>
</organism>
<evidence type="ECO:0000256" key="2">
    <source>
        <dbReference type="ARBA" id="ARBA00022598"/>
    </source>
</evidence>
<dbReference type="Gene3D" id="3.40.50.12780">
    <property type="entry name" value="N-terminal domain of ligase-like"/>
    <property type="match status" value="1"/>
</dbReference>
<dbReference type="OrthoDB" id="8870348at2"/>
<dbReference type="GO" id="GO:0006631">
    <property type="term" value="P:fatty acid metabolic process"/>
    <property type="evidence" value="ECO:0007669"/>
    <property type="project" value="TreeGrafter"/>
</dbReference>
<dbReference type="Gene3D" id="3.30.300.30">
    <property type="match status" value="1"/>
</dbReference>
<protein>
    <submittedName>
        <fullName evidence="4">O-succinylbenzoic acid--CoA ligase</fullName>
    </submittedName>
</protein>
<dbReference type="InterPro" id="IPR000873">
    <property type="entry name" value="AMP-dep_synth/lig_dom"/>
</dbReference>
<name>A0A1M6FDZ8_9FLAO</name>
<dbReference type="AlphaFoldDB" id="A0A1M6FDZ8"/>
<dbReference type="InterPro" id="IPR042099">
    <property type="entry name" value="ANL_N_sf"/>
</dbReference>
<gene>
    <name evidence="4" type="ORF">SAMN04488096_10692</name>
</gene>
<reference evidence="4 5" key="1">
    <citation type="submission" date="2016-11" db="EMBL/GenBank/DDBJ databases">
        <authorList>
            <person name="Jaros S."/>
            <person name="Januszkiewicz K."/>
            <person name="Wedrychowicz H."/>
        </authorList>
    </citation>
    <scope>NUCLEOTIDE SEQUENCE [LARGE SCALE GENOMIC DNA]</scope>
    <source>
        <strain evidence="4 5">DSM 21425</strain>
    </source>
</reference>
<dbReference type="Pfam" id="PF00501">
    <property type="entry name" value="AMP-binding"/>
    <property type="match status" value="1"/>
</dbReference>
<comment type="similarity">
    <text evidence="1">Belongs to the ATP-dependent AMP-binding enzyme family.</text>
</comment>
<dbReference type="PANTHER" id="PTHR43201">
    <property type="entry name" value="ACYL-COA SYNTHETASE"/>
    <property type="match status" value="1"/>
</dbReference>
<dbReference type="RefSeq" id="WP_073151283.1">
    <property type="nucleotide sequence ID" value="NZ_FQYY01000006.1"/>
</dbReference>
<keyword evidence="2 4" id="KW-0436">Ligase</keyword>
<evidence type="ECO:0000313" key="4">
    <source>
        <dbReference type="EMBL" id="SHI95901.1"/>
    </source>
</evidence>
<evidence type="ECO:0000256" key="1">
    <source>
        <dbReference type="ARBA" id="ARBA00006432"/>
    </source>
</evidence>
<dbReference type="InterPro" id="IPR045851">
    <property type="entry name" value="AMP-bd_C_sf"/>
</dbReference>
<accession>A0A1M6FDZ8</accession>
<feature type="domain" description="AMP-dependent synthetase/ligase" evidence="3">
    <location>
        <begin position="64"/>
        <end position="206"/>
    </location>
</feature>